<keyword evidence="11" id="KW-1185">Reference proteome</keyword>
<name>A0A238BXF8_9BILA</name>
<dbReference type="PROSITE" id="PS50808">
    <property type="entry name" value="ZF_BED"/>
    <property type="match status" value="1"/>
</dbReference>
<protein>
    <recommendedName>
        <fullName evidence="9">BED-type domain-containing protein</fullName>
    </recommendedName>
</protein>
<keyword evidence="6" id="KW-0804">Transcription</keyword>
<dbReference type="Proteomes" id="UP000242913">
    <property type="component" value="Unassembled WGS sequence"/>
</dbReference>
<dbReference type="AlphaFoldDB" id="A0A238BXF8"/>
<evidence type="ECO:0000259" key="9">
    <source>
        <dbReference type="PROSITE" id="PS50808"/>
    </source>
</evidence>
<dbReference type="EMBL" id="KZ269990">
    <property type="protein sequence ID" value="OZC09939.1"/>
    <property type="molecule type" value="Genomic_DNA"/>
</dbReference>
<evidence type="ECO:0000256" key="8">
    <source>
        <dbReference type="PROSITE-ProRule" id="PRU00027"/>
    </source>
</evidence>
<keyword evidence="5" id="KW-0805">Transcription regulation</keyword>
<gene>
    <name evidence="10" type="ORF">X798_03045</name>
</gene>
<proteinExistence type="predicted"/>
<dbReference type="Pfam" id="PF02892">
    <property type="entry name" value="zf-BED"/>
    <property type="match status" value="1"/>
</dbReference>
<dbReference type="GO" id="GO:0005634">
    <property type="term" value="C:nucleus"/>
    <property type="evidence" value="ECO:0007669"/>
    <property type="project" value="UniProtKB-SubCell"/>
</dbReference>
<evidence type="ECO:0000256" key="4">
    <source>
        <dbReference type="ARBA" id="ARBA00022833"/>
    </source>
</evidence>
<dbReference type="SMART" id="SM00614">
    <property type="entry name" value="ZnF_BED"/>
    <property type="match status" value="1"/>
</dbReference>
<evidence type="ECO:0000256" key="6">
    <source>
        <dbReference type="ARBA" id="ARBA00023163"/>
    </source>
</evidence>
<sequence>MRISANEAQNKCYDLYHETYVMLEEQVQGVALPIDVTFQNGSLERAEIAGSGHVGTFKKFISYILPTSSTAIFDTGYCHTRNKMGGSTMKTAKVWKYFIQLPSEEQAAECRICCKRIKATNSRCYFILSLLPRLQFASGNKVQQILDFSTTGMIRHLRSCHSNEYQVLQAARQNNAAIKQENESLSIKQNNPMKKSKDVASHSVANIIATTFDIRRNLESNIRYIYGGDGPEQKKAKFDGCNAVDLRMGSKNRTSGKEQMEKTRIVRGNFWPDDHPDAQRISDQIGIMLLLDNESPTIISRTGFRNLLRFLQPRYQLPSTEQFHKVILPRLIGQLRFDAISLQQTGFINNQLNDFNTRLNSLTAVLLTKEYNAGNPISSENNRELAAVSSIYSEQKELERVVINSIRSAQNISQSFSHSIRLCDEETDSSVDFEATLSTRIDSFMKRIGECIFPQAELTDLVTRCYYACRHLEELSDGGQHQTGLDVQSPLRSSDLADCVEYVHKNLERIHEEHKRSPIPMFKPFTNDETQFLSDLNMHIHSIYLCS</sequence>
<dbReference type="PANTHER" id="PTHR46481">
    <property type="entry name" value="ZINC FINGER BED DOMAIN-CONTAINING PROTEIN 4"/>
    <property type="match status" value="1"/>
</dbReference>
<keyword evidence="4" id="KW-0862">Zinc</keyword>
<dbReference type="InterPro" id="IPR003656">
    <property type="entry name" value="Znf_BED"/>
</dbReference>
<evidence type="ECO:0000256" key="1">
    <source>
        <dbReference type="ARBA" id="ARBA00004123"/>
    </source>
</evidence>
<keyword evidence="2" id="KW-0479">Metal-binding</keyword>
<dbReference type="PANTHER" id="PTHR46481:SF10">
    <property type="entry name" value="ZINC FINGER BED DOMAIN-CONTAINING PROTEIN 39"/>
    <property type="match status" value="1"/>
</dbReference>
<evidence type="ECO:0000313" key="11">
    <source>
        <dbReference type="Proteomes" id="UP000242913"/>
    </source>
</evidence>
<dbReference type="InterPro" id="IPR052035">
    <property type="entry name" value="ZnF_BED_domain_contain"/>
</dbReference>
<dbReference type="OrthoDB" id="117690at2759"/>
<organism evidence="10 11">
    <name type="scientific">Onchocerca flexuosa</name>
    <dbReference type="NCBI Taxonomy" id="387005"/>
    <lineage>
        <taxon>Eukaryota</taxon>
        <taxon>Metazoa</taxon>
        <taxon>Ecdysozoa</taxon>
        <taxon>Nematoda</taxon>
        <taxon>Chromadorea</taxon>
        <taxon>Rhabditida</taxon>
        <taxon>Spirurina</taxon>
        <taxon>Spiruromorpha</taxon>
        <taxon>Filarioidea</taxon>
        <taxon>Onchocercidae</taxon>
        <taxon>Onchocerca</taxon>
    </lineage>
</organism>
<dbReference type="GO" id="GO:0008270">
    <property type="term" value="F:zinc ion binding"/>
    <property type="evidence" value="ECO:0007669"/>
    <property type="project" value="UniProtKB-KW"/>
</dbReference>
<evidence type="ECO:0000256" key="2">
    <source>
        <dbReference type="ARBA" id="ARBA00022723"/>
    </source>
</evidence>
<dbReference type="InterPro" id="IPR036236">
    <property type="entry name" value="Znf_C2H2_sf"/>
</dbReference>
<reference evidence="10 11" key="1">
    <citation type="submission" date="2015-12" db="EMBL/GenBank/DDBJ databases">
        <title>Draft genome of the nematode, Onchocerca flexuosa.</title>
        <authorList>
            <person name="Mitreva M."/>
        </authorList>
    </citation>
    <scope>NUCLEOTIDE SEQUENCE [LARGE SCALE GENOMIC DNA]</scope>
    <source>
        <strain evidence="10">Red Deer</strain>
    </source>
</reference>
<keyword evidence="7" id="KW-0539">Nucleus</keyword>
<accession>A0A238BXF8</accession>
<dbReference type="GO" id="GO:0003677">
    <property type="term" value="F:DNA binding"/>
    <property type="evidence" value="ECO:0007669"/>
    <property type="project" value="InterPro"/>
</dbReference>
<evidence type="ECO:0000256" key="3">
    <source>
        <dbReference type="ARBA" id="ARBA00022771"/>
    </source>
</evidence>
<dbReference type="GO" id="GO:0009791">
    <property type="term" value="P:post-embryonic development"/>
    <property type="evidence" value="ECO:0007669"/>
    <property type="project" value="UniProtKB-ARBA"/>
</dbReference>
<comment type="subcellular location">
    <subcellularLocation>
        <location evidence="1">Nucleus</location>
    </subcellularLocation>
</comment>
<evidence type="ECO:0000313" key="10">
    <source>
        <dbReference type="EMBL" id="OZC09939.1"/>
    </source>
</evidence>
<evidence type="ECO:0000256" key="5">
    <source>
        <dbReference type="ARBA" id="ARBA00023015"/>
    </source>
</evidence>
<keyword evidence="3 8" id="KW-0863">Zinc-finger</keyword>
<dbReference type="SUPFAM" id="SSF57667">
    <property type="entry name" value="beta-beta-alpha zinc fingers"/>
    <property type="match status" value="1"/>
</dbReference>
<feature type="domain" description="BED-type" evidence="9">
    <location>
        <begin position="89"/>
        <end position="168"/>
    </location>
</feature>
<evidence type="ECO:0000256" key="7">
    <source>
        <dbReference type="ARBA" id="ARBA00023242"/>
    </source>
</evidence>